<accession>A0A8D8QFY5</accession>
<feature type="compositionally biased region" description="Basic and acidic residues" evidence="1">
    <location>
        <begin position="1"/>
        <end position="14"/>
    </location>
</feature>
<reference evidence="2" key="1">
    <citation type="submission" date="2021-05" db="EMBL/GenBank/DDBJ databases">
        <authorList>
            <person name="Alioto T."/>
            <person name="Alioto T."/>
            <person name="Gomez Garrido J."/>
        </authorList>
    </citation>
    <scope>NUCLEOTIDE SEQUENCE</scope>
</reference>
<feature type="compositionally biased region" description="Polar residues" evidence="1">
    <location>
        <begin position="21"/>
        <end position="32"/>
    </location>
</feature>
<sequence length="167" mass="19001">MKNSERKSDDRDPLEFDDYSQPLNQEATTFASPSPPPINQQATTSTSPSPVPAVPLNQEATSSGSFSAVPLDRLKRNIGKRKQGMIVDEFDARCKRVLNQIDLDSNAQTYLLKKLNHETQLAKVLTDKAEIEKEMAEDKRSFEKKKQEMELKFLEAKYKIDLDNLKK</sequence>
<evidence type="ECO:0000256" key="1">
    <source>
        <dbReference type="SAM" id="MobiDB-lite"/>
    </source>
</evidence>
<dbReference type="AlphaFoldDB" id="A0A8D8QFY5"/>
<protein>
    <submittedName>
        <fullName evidence="2">Uncharacterized protein</fullName>
    </submittedName>
</protein>
<proteinExistence type="predicted"/>
<evidence type="ECO:0000313" key="2">
    <source>
        <dbReference type="EMBL" id="CAG6630986.1"/>
    </source>
</evidence>
<organism evidence="2">
    <name type="scientific">Cacopsylla melanoneura</name>
    <dbReference type="NCBI Taxonomy" id="428564"/>
    <lineage>
        <taxon>Eukaryota</taxon>
        <taxon>Metazoa</taxon>
        <taxon>Ecdysozoa</taxon>
        <taxon>Arthropoda</taxon>
        <taxon>Hexapoda</taxon>
        <taxon>Insecta</taxon>
        <taxon>Pterygota</taxon>
        <taxon>Neoptera</taxon>
        <taxon>Paraneoptera</taxon>
        <taxon>Hemiptera</taxon>
        <taxon>Sternorrhyncha</taxon>
        <taxon>Psylloidea</taxon>
        <taxon>Psyllidae</taxon>
        <taxon>Psyllinae</taxon>
        <taxon>Cacopsylla</taxon>
    </lineage>
</organism>
<name>A0A8D8QFY5_9HEMI</name>
<feature type="region of interest" description="Disordered" evidence="1">
    <location>
        <begin position="1"/>
        <end position="70"/>
    </location>
</feature>
<dbReference type="EMBL" id="HBUF01075401">
    <property type="protein sequence ID" value="CAG6630986.1"/>
    <property type="molecule type" value="Transcribed_RNA"/>
</dbReference>